<proteinExistence type="predicted"/>
<evidence type="ECO:0000256" key="4">
    <source>
        <dbReference type="ARBA" id="ARBA00022989"/>
    </source>
</evidence>
<dbReference type="PANTHER" id="PTHR33885">
    <property type="entry name" value="PHAGE SHOCK PROTEIN C"/>
    <property type="match status" value="1"/>
</dbReference>
<dbReference type="KEGG" id="ladl:NCTC12735_01840"/>
<dbReference type="Pfam" id="PF04024">
    <property type="entry name" value="PspC"/>
    <property type="match status" value="1"/>
</dbReference>
<keyword evidence="10" id="KW-1185">Reference proteome</keyword>
<dbReference type="AlphaFoldDB" id="A0A0W0R174"/>
<keyword evidence="3 6" id="KW-0812">Transmembrane</keyword>
<keyword evidence="2" id="KW-1003">Cell membrane</keyword>
<geneLocation type="plasmid" evidence="9 11">
    <name>26</name>
</geneLocation>
<dbReference type="STRING" id="45056.Lade_2112"/>
<feature type="transmembrane region" description="Helical" evidence="6">
    <location>
        <begin position="40"/>
        <end position="63"/>
    </location>
</feature>
<dbReference type="InterPro" id="IPR052027">
    <property type="entry name" value="PspC"/>
</dbReference>
<protein>
    <submittedName>
        <fullName evidence="8">Phage shock protein C, PspC</fullName>
    </submittedName>
</protein>
<dbReference type="Proteomes" id="UP000054859">
    <property type="component" value="Unassembled WGS sequence"/>
</dbReference>
<comment type="subcellular location">
    <subcellularLocation>
        <location evidence="1">Cell membrane</location>
        <topology evidence="1">Single-pass membrane protein</topology>
    </subcellularLocation>
</comment>
<accession>A0A0W0R174</accession>
<reference evidence="9 11" key="2">
    <citation type="submission" date="2018-12" db="EMBL/GenBank/DDBJ databases">
        <authorList>
            <consortium name="Pathogen Informatics"/>
        </authorList>
    </citation>
    <scope>NUCLEOTIDE SEQUENCE [LARGE SCALE GENOMIC DNA]</scope>
    <source>
        <strain evidence="9 11">NCTC12735</strain>
        <plasmid evidence="11">26</plasmid>
    </source>
</reference>
<evidence type="ECO:0000256" key="2">
    <source>
        <dbReference type="ARBA" id="ARBA00022475"/>
    </source>
</evidence>
<keyword evidence="9" id="KW-0614">Plasmid</keyword>
<dbReference type="EMBL" id="LNKA01000019">
    <property type="protein sequence ID" value="KTC64818.1"/>
    <property type="molecule type" value="Genomic_DNA"/>
</dbReference>
<dbReference type="GO" id="GO:0005886">
    <property type="term" value="C:plasma membrane"/>
    <property type="evidence" value="ECO:0007669"/>
    <property type="project" value="UniProtKB-SubCell"/>
</dbReference>
<dbReference type="InterPro" id="IPR007168">
    <property type="entry name" value="Phageshock_PspC_N"/>
</dbReference>
<keyword evidence="5 6" id="KW-0472">Membrane</keyword>
<evidence type="ECO:0000313" key="9">
    <source>
        <dbReference type="EMBL" id="VEH86192.1"/>
    </source>
</evidence>
<dbReference type="OrthoDB" id="7359894at2"/>
<evidence type="ECO:0000313" key="11">
    <source>
        <dbReference type="Proteomes" id="UP000281170"/>
    </source>
</evidence>
<keyword evidence="4 6" id="KW-1133">Transmembrane helix</keyword>
<name>A0A0W0R174_9GAMM</name>
<evidence type="ECO:0000313" key="10">
    <source>
        <dbReference type="Proteomes" id="UP000054859"/>
    </source>
</evidence>
<evidence type="ECO:0000256" key="5">
    <source>
        <dbReference type="ARBA" id="ARBA00023136"/>
    </source>
</evidence>
<sequence>MKREVKPYRRLYRSKRDRMIAGVCAGLADYFKIDPTLVRLLFVIFLLAGGSAFLAYIILWLVVPVDPQE</sequence>
<evidence type="ECO:0000256" key="3">
    <source>
        <dbReference type="ARBA" id="ARBA00022692"/>
    </source>
</evidence>
<dbReference type="EMBL" id="LR134435">
    <property type="protein sequence ID" value="VEH86192.1"/>
    <property type="molecule type" value="Genomic_DNA"/>
</dbReference>
<feature type="domain" description="Phage shock protein PspC N-terminal" evidence="7">
    <location>
        <begin position="9"/>
        <end position="65"/>
    </location>
</feature>
<reference evidence="8 10" key="1">
    <citation type="submission" date="2015-11" db="EMBL/GenBank/DDBJ databases">
        <title>Identification of large and diverse effector repertoires of 38 Legionella species.</title>
        <authorList>
            <person name="Burstein D."/>
            <person name="Amaro F."/>
            <person name="Zusman T."/>
            <person name="Lifshitz Z."/>
            <person name="Cohen O."/>
            <person name="Gilbert J.A."/>
            <person name="Pupko T."/>
            <person name="Shuman H.A."/>
            <person name="Segal G."/>
        </authorList>
    </citation>
    <scope>NUCLEOTIDE SEQUENCE [LARGE SCALE GENOMIC DNA]</scope>
    <source>
        <strain evidence="8 10">1762-AUS-E</strain>
    </source>
</reference>
<evidence type="ECO:0000256" key="1">
    <source>
        <dbReference type="ARBA" id="ARBA00004162"/>
    </source>
</evidence>
<dbReference type="RefSeq" id="WP_058463159.1">
    <property type="nucleotide sequence ID" value="NZ_CAAAHS010000001.1"/>
</dbReference>
<evidence type="ECO:0000259" key="7">
    <source>
        <dbReference type="Pfam" id="PF04024"/>
    </source>
</evidence>
<organism evidence="8 10">
    <name type="scientific">Legionella adelaidensis</name>
    <dbReference type="NCBI Taxonomy" id="45056"/>
    <lineage>
        <taxon>Bacteria</taxon>
        <taxon>Pseudomonadati</taxon>
        <taxon>Pseudomonadota</taxon>
        <taxon>Gammaproteobacteria</taxon>
        <taxon>Legionellales</taxon>
        <taxon>Legionellaceae</taxon>
        <taxon>Legionella</taxon>
    </lineage>
</organism>
<dbReference type="Proteomes" id="UP000281170">
    <property type="component" value="Plasmid 26"/>
</dbReference>
<dbReference type="PANTHER" id="PTHR33885:SF3">
    <property type="entry name" value="PHAGE SHOCK PROTEIN C"/>
    <property type="match status" value="1"/>
</dbReference>
<evidence type="ECO:0000256" key="6">
    <source>
        <dbReference type="SAM" id="Phobius"/>
    </source>
</evidence>
<dbReference type="PATRIC" id="fig|45056.6.peg.2184"/>
<gene>
    <name evidence="9" type="primary">pspC</name>
    <name evidence="8" type="ORF">Lade_2112</name>
    <name evidence="9" type="ORF">NCTC12735_01840</name>
</gene>
<evidence type="ECO:0000313" key="8">
    <source>
        <dbReference type="EMBL" id="KTC64818.1"/>
    </source>
</evidence>